<dbReference type="GO" id="GO:0141221">
    <property type="term" value="F:histone deacetylase activity, hydrolytic mechanism"/>
    <property type="evidence" value="ECO:0007669"/>
    <property type="project" value="UniProtKB-EC"/>
</dbReference>
<keyword evidence="14" id="KW-1185">Reference proteome</keyword>
<keyword evidence="7" id="KW-0805">Transcription regulation</keyword>
<evidence type="ECO:0000256" key="10">
    <source>
        <dbReference type="ARBA" id="ARBA00048287"/>
    </source>
</evidence>
<evidence type="ECO:0000256" key="5">
    <source>
        <dbReference type="ARBA" id="ARBA00022801"/>
    </source>
</evidence>
<evidence type="ECO:0000256" key="7">
    <source>
        <dbReference type="ARBA" id="ARBA00023015"/>
    </source>
</evidence>
<dbReference type="InterPro" id="IPR019154">
    <property type="entry name" value="Arb2-like_domain"/>
</dbReference>
<feature type="domain" description="Arb2-like" evidence="12">
    <location>
        <begin position="424"/>
        <end position="661"/>
    </location>
</feature>
<name>A0A9W4SHJ5_9GLOM</name>
<comment type="similarity">
    <text evidence="2">Belongs to the histone deacetylase family. HD type 2 subfamily.</text>
</comment>
<dbReference type="InterPro" id="IPR023801">
    <property type="entry name" value="His_deacetylse_dom"/>
</dbReference>
<evidence type="ECO:0000256" key="4">
    <source>
        <dbReference type="ARBA" id="ARBA00022491"/>
    </source>
</evidence>
<evidence type="ECO:0000256" key="9">
    <source>
        <dbReference type="ARBA" id="ARBA00023242"/>
    </source>
</evidence>
<evidence type="ECO:0000256" key="2">
    <source>
        <dbReference type="ARBA" id="ARBA00007738"/>
    </source>
</evidence>
<evidence type="ECO:0000256" key="1">
    <source>
        <dbReference type="ARBA" id="ARBA00004123"/>
    </source>
</evidence>
<dbReference type="Pfam" id="PF00850">
    <property type="entry name" value="Hist_deacetyl"/>
    <property type="match status" value="1"/>
</dbReference>
<comment type="subcellular location">
    <subcellularLocation>
        <location evidence="1">Nucleus</location>
    </subcellularLocation>
</comment>
<dbReference type="PRINTS" id="PR01270">
    <property type="entry name" value="HDASUPER"/>
</dbReference>
<accession>A0A9W4SHJ5</accession>
<dbReference type="Pfam" id="PF09757">
    <property type="entry name" value="Arb2-like"/>
    <property type="match status" value="1"/>
</dbReference>
<dbReference type="EMBL" id="CAMKVN010000643">
    <property type="protein sequence ID" value="CAI2169964.1"/>
    <property type="molecule type" value="Genomic_DNA"/>
</dbReference>
<dbReference type="InterPro" id="IPR037138">
    <property type="entry name" value="His_deacetylse_dom_sf"/>
</dbReference>
<keyword evidence="8" id="KW-0804">Transcription</keyword>
<dbReference type="GO" id="GO:0040029">
    <property type="term" value="P:epigenetic regulation of gene expression"/>
    <property type="evidence" value="ECO:0007669"/>
    <property type="project" value="TreeGrafter"/>
</dbReference>
<dbReference type="Proteomes" id="UP001153678">
    <property type="component" value="Unassembled WGS sequence"/>
</dbReference>
<dbReference type="GO" id="GO:0000118">
    <property type="term" value="C:histone deacetylase complex"/>
    <property type="evidence" value="ECO:0007669"/>
    <property type="project" value="TreeGrafter"/>
</dbReference>
<proteinExistence type="inferred from homology"/>
<keyword evidence="4" id="KW-0678">Repressor</keyword>
<keyword evidence="9" id="KW-0539">Nucleus</keyword>
<dbReference type="InterPro" id="IPR000286">
    <property type="entry name" value="HDACs"/>
</dbReference>
<evidence type="ECO:0000259" key="12">
    <source>
        <dbReference type="Pfam" id="PF09757"/>
    </source>
</evidence>
<dbReference type="AlphaFoldDB" id="A0A9W4SHJ5"/>
<organism evidence="13 14">
    <name type="scientific">Funneliformis geosporum</name>
    <dbReference type="NCBI Taxonomy" id="1117311"/>
    <lineage>
        <taxon>Eukaryota</taxon>
        <taxon>Fungi</taxon>
        <taxon>Fungi incertae sedis</taxon>
        <taxon>Mucoromycota</taxon>
        <taxon>Glomeromycotina</taxon>
        <taxon>Glomeromycetes</taxon>
        <taxon>Glomerales</taxon>
        <taxon>Glomeraceae</taxon>
        <taxon>Funneliformis</taxon>
    </lineage>
</organism>
<evidence type="ECO:0000256" key="8">
    <source>
        <dbReference type="ARBA" id="ARBA00023163"/>
    </source>
</evidence>
<gene>
    <name evidence="13" type="ORF">FWILDA_LOCUS4345</name>
</gene>
<reference evidence="13" key="1">
    <citation type="submission" date="2022-08" db="EMBL/GenBank/DDBJ databases">
        <authorList>
            <person name="Kallberg Y."/>
            <person name="Tangrot J."/>
            <person name="Rosling A."/>
        </authorList>
    </citation>
    <scope>NUCLEOTIDE SEQUENCE</scope>
    <source>
        <strain evidence="13">Wild A</strain>
    </source>
</reference>
<dbReference type="PANTHER" id="PTHR10625">
    <property type="entry name" value="HISTONE DEACETYLASE HDAC1-RELATED"/>
    <property type="match status" value="1"/>
</dbReference>
<protein>
    <recommendedName>
        <fullName evidence="3">histone deacetylase</fullName>
        <ecNumber evidence="3">3.5.1.98</ecNumber>
    </recommendedName>
</protein>
<dbReference type="InterPro" id="IPR023696">
    <property type="entry name" value="Ureohydrolase_dom_sf"/>
</dbReference>
<evidence type="ECO:0000256" key="3">
    <source>
        <dbReference type="ARBA" id="ARBA00012111"/>
    </source>
</evidence>
<dbReference type="Gene3D" id="3.40.800.20">
    <property type="entry name" value="Histone deacetylase domain"/>
    <property type="match status" value="1"/>
</dbReference>
<comment type="catalytic activity">
    <reaction evidence="10">
        <text>N(6)-acetyl-L-lysyl-[histone] + H2O = L-lysyl-[histone] + acetate</text>
        <dbReference type="Rhea" id="RHEA:58196"/>
        <dbReference type="Rhea" id="RHEA-COMP:9845"/>
        <dbReference type="Rhea" id="RHEA-COMP:11338"/>
        <dbReference type="ChEBI" id="CHEBI:15377"/>
        <dbReference type="ChEBI" id="CHEBI:29969"/>
        <dbReference type="ChEBI" id="CHEBI:30089"/>
        <dbReference type="ChEBI" id="CHEBI:61930"/>
        <dbReference type="EC" id="3.5.1.98"/>
    </reaction>
</comment>
<comment type="caution">
    <text evidence="13">The sequence shown here is derived from an EMBL/GenBank/DDBJ whole genome shotgun (WGS) entry which is preliminary data.</text>
</comment>
<sequence length="679" mass="76241">MDMEIDGTDGKPYVLIEPRKLPITKGSRNKENYTNGDSINSVLDNFFEPKTGIVYDKRMRYHGNIHEDEHHPEDPKRITVIQEKIKNTGCLNKMVLIKAREVLREEACLVHTEDHWDFVAKTAQMSDSELIKMADEHNSIYLNNETAFCARLSCGGVIELCKAVIDGTVTNGFANVRPPGHHAEINEPMGFCFFNNVAVAVQCLRKHYNIDKVFILDWDIHHGNGTQKVFYNDPNVVYCSIHRYENGDFYPGDRALANYTAIGGGEAKGKTINIPWPRAGMTDSDYIFAFNKVVMPIAYEFSPDIVIVSAGFDAAEGDPIGENHVSPNGFGHMTHMLKNLANGKLILALEGGYNLDSISKSALACVKVLLGEPPCKLGPIIPSQDCMETIHQVIRTQSKYWNCLAPVYYATEDRLPGQLLVDMAEMLKMYRTKNLYSKYKLIPVPLSDGKLGQRFTNLACCSGDLYHKEVVFFFVHDMADFRADTRATSNSINVSNSYMIDTVYLYIETILNNNHGIIDVDIPPIISQPKNENQDLRELLIFLWDNLIDASNTKKVVLIGAGRGCRSLTGLISERDYSIMEKVVCTIMIPGPNEVPSVSKRADLSTWYQSNANVLLPANHLFWEKKIKKEHGTCSKIEDLNNMPVQDMLVHLHNDMFSHINQILVNGGPANPSSEEVNN</sequence>
<feature type="domain" description="Histone deacetylase" evidence="11">
    <location>
        <begin position="71"/>
        <end position="369"/>
    </location>
</feature>
<evidence type="ECO:0000259" key="11">
    <source>
        <dbReference type="Pfam" id="PF00850"/>
    </source>
</evidence>
<keyword evidence="5" id="KW-0378">Hydrolase</keyword>
<keyword evidence="6" id="KW-0156">Chromatin regulator</keyword>
<evidence type="ECO:0000313" key="14">
    <source>
        <dbReference type="Proteomes" id="UP001153678"/>
    </source>
</evidence>
<dbReference type="FunFam" id="3.40.800.20:FF:000005">
    <property type="entry name" value="histone deacetylase 6"/>
    <property type="match status" value="1"/>
</dbReference>
<evidence type="ECO:0000256" key="6">
    <source>
        <dbReference type="ARBA" id="ARBA00022853"/>
    </source>
</evidence>
<dbReference type="EC" id="3.5.1.98" evidence="3"/>
<dbReference type="OrthoDB" id="424012at2759"/>
<dbReference type="SUPFAM" id="SSF52768">
    <property type="entry name" value="Arginase/deacetylase"/>
    <property type="match status" value="1"/>
</dbReference>
<evidence type="ECO:0000313" key="13">
    <source>
        <dbReference type="EMBL" id="CAI2169964.1"/>
    </source>
</evidence>
<dbReference type="PANTHER" id="PTHR10625:SF5">
    <property type="entry name" value="HISTONE DEACETYLASE"/>
    <property type="match status" value="1"/>
</dbReference>